<reference evidence="11" key="1">
    <citation type="submission" date="2025-08" db="UniProtKB">
        <authorList>
            <consortium name="RefSeq"/>
        </authorList>
    </citation>
    <scope>IDENTIFICATION</scope>
    <source>
        <tissue evidence="11">Blood</tissue>
    </source>
</reference>
<evidence type="ECO:0000256" key="6">
    <source>
        <dbReference type="ARBA" id="ARBA00023170"/>
    </source>
</evidence>
<evidence type="ECO:0000256" key="1">
    <source>
        <dbReference type="ARBA" id="ARBA00004141"/>
    </source>
</evidence>
<dbReference type="InterPro" id="IPR017452">
    <property type="entry name" value="GPCR_Rhodpsn_7TM"/>
</dbReference>
<dbReference type="SUPFAM" id="SSF81321">
    <property type="entry name" value="Family A G protein-coupled receptor-like"/>
    <property type="match status" value="1"/>
</dbReference>
<sequence>MYVTSQLLLTAISIDRCVSILFPIWYRCHRTTHWSTMVCALIWALTCLPTATPFCCLCAFLNSCVNPMIYYMVGRKKGAQRRENLKVILQRAFKEEKEYREEKGTTAQTAIPSE</sequence>
<evidence type="ECO:0000256" key="8">
    <source>
        <dbReference type="SAM" id="Phobius"/>
    </source>
</evidence>
<protein>
    <submittedName>
        <fullName evidence="11">Proto-oncogene Mas-like</fullName>
    </submittedName>
</protein>
<feature type="transmembrane region" description="Helical" evidence="8">
    <location>
        <begin position="38"/>
        <end position="62"/>
    </location>
</feature>
<dbReference type="GO" id="GO:0005886">
    <property type="term" value="C:plasma membrane"/>
    <property type="evidence" value="ECO:0007669"/>
    <property type="project" value="TreeGrafter"/>
</dbReference>
<dbReference type="Gene3D" id="1.20.1070.10">
    <property type="entry name" value="Rhodopsin 7-helix transmembrane proteins"/>
    <property type="match status" value="1"/>
</dbReference>
<keyword evidence="3 8" id="KW-1133">Transmembrane helix</keyword>
<feature type="domain" description="G-protein coupled receptors family 1 profile" evidence="9">
    <location>
        <begin position="1"/>
        <end position="46"/>
    </location>
</feature>
<dbReference type="GO" id="GO:0004930">
    <property type="term" value="F:G protein-coupled receptor activity"/>
    <property type="evidence" value="ECO:0007669"/>
    <property type="project" value="UniProtKB-KW"/>
</dbReference>
<dbReference type="Proteomes" id="UP001190640">
    <property type="component" value="Chromosome 7"/>
</dbReference>
<evidence type="ECO:0000259" key="9">
    <source>
        <dbReference type="PROSITE" id="PS50262"/>
    </source>
</evidence>
<evidence type="ECO:0000313" key="10">
    <source>
        <dbReference type="Proteomes" id="UP001190640"/>
    </source>
</evidence>
<accession>A0AA97JRL0</accession>
<keyword evidence="2 8" id="KW-0812">Transmembrane</keyword>
<dbReference type="InterPro" id="IPR000276">
    <property type="entry name" value="GPCR_Rhodpsn"/>
</dbReference>
<dbReference type="InterPro" id="IPR026234">
    <property type="entry name" value="MRGPCRFAMILY"/>
</dbReference>
<evidence type="ECO:0000256" key="3">
    <source>
        <dbReference type="ARBA" id="ARBA00022989"/>
    </source>
</evidence>
<dbReference type="PRINTS" id="PR02108">
    <property type="entry name" value="MRGPCRFAMILY"/>
</dbReference>
<dbReference type="RefSeq" id="XP_054841886.1">
    <property type="nucleotide sequence ID" value="XM_054985911.1"/>
</dbReference>
<dbReference type="PANTHER" id="PTHR11334:SF69">
    <property type="entry name" value="G-PROTEIN COUPLED RECEPTORS FAMILY 1 PROFILE DOMAIN-CONTAINING PROTEIN"/>
    <property type="match status" value="1"/>
</dbReference>
<evidence type="ECO:0000256" key="7">
    <source>
        <dbReference type="ARBA" id="ARBA00023224"/>
    </source>
</evidence>
<evidence type="ECO:0000256" key="5">
    <source>
        <dbReference type="ARBA" id="ARBA00023136"/>
    </source>
</evidence>
<evidence type="ECO:0000313" key="11">
    <source>
        <dbReference type="RefSeq" id="XP_054841886.1"/>
    </source>
</evidence>
<gene>
    <name evidence="11" type="primary">LOC129333988</name>
</gene>
<evidence type="ECO:0000256" key="4">
    <source>
        <dbReference type="ARBA" id="ARBA00023040"/>
    </source>
</evidence>
<evidence type="ECO:0000256" key="2">
    <source>
        <dbReference type="ARBA" id="ARBA00022692"/>
    </source>
</evidence>
<dbReference type="AlphaFoldDB" id="A0AA97JRL0"/>
<name>A0AA97JRL0_EUBMA</name>
<feature type="transmembrane region" description="Helical" evidence="8">
    <location>
        <begin position="6"/>
        <end position="26"/>
    </location>
</feature>
<keyword evidence="7" id="KW-0807">Transducer</keyword>
<dbReference type="PROSITE" id="PS50262">
    <property type="entry name" value="G_PROTEIN_RECEP_F1_2"/>
    <property type="match status" value="1"/>
</dbReference>
<comment type="subcellular location">
    <subcellularLocation>
        <location evidence="1">Membrane</location>
        <topology evidence="1">Multi-pass membrane protein</topology>
    </subcellularLocation>
</comment>
<keyword evidence="10" id="KW-1185">Reference proteome</keyword>
<organism evidence="10 11">
    <name type="scientific">Eublepharis macularius</name>
    <name type="common">Leopard gecko</name>
    <name type="synonym">Cyrtodactylus macularius</name>
    <dbReference type="NCBI Taxonomy" id="481883"/>
    <lineage>
        <taxon>Eukaryota</taxon>
        <taxon>Metazoa</taxon>
        <taxon>Chordata</taxon>
        <taxon>Craniata</taxon>
        <taxon>Vertebrata</taxon>
        <taxon>Euteleostomi</taxon>
        <taxon>Lepidosauria</taxon>
        <taxon>Squamata</taxon>
        <taxon>Bifurcata</taxon>
        <taxon>Gekkota</taxon>
        <taxon>Eublepharidae</taxon>
        <taxon>Eublepharinae</taxon>
        <taxon>Eublepharis</taxon>
    </lineage>
</organism>
<keyword evidence="6" id="KW-0675">Receptor</keyword>
<dbReference type="GeneID" id="129333988"/>
<dbReference type="KEGG" id="emc:129333988"/>
<keyword evidence="5 8" id="KW-0472">Membrane</keyword>
<dbReference type="PROSITE" id="PS00237">
    <property type="entry name" value="G_PROTEIN_RECEP_F1_1"/>
    <property type="match status" value="1"/>
</dbReference>
<keyword evidence="4" id="KW-0297">G-protein coupled receptor</keyword>
<dbReference type="PANTHER" id="PTHR11334">
    <property type="entry name" value="MAS-RELATED G-PROTEIN COUPLED RECEPTOR"/>
    <property type="match status" value="1"/>
</dbReference>
<proteinExistence type="predicted"/>